<dbReference type="PANTHER" id="PTHR34482:SF48">
    <property type="entry name" value="GAG PROTEASE POLYPROTEIN"/>
    <property type="match status" value="1"/>
</dbReference>
<dbReference type="PANTHER" id="PTHR34482">
    <property type="entry name" value="DNA DAMAGE-INDUCIBLE PROTEIN 1-LIKE"/>
    <property type="match status" value="1"/>
</dbReference>
<keyword evidence="3" id="KW-1185">Reference proteome</keyword>
<proteinExistence type="predicted"/>
<gene>
    <name evidence="2" type="ORF">BUALT_Bualt15G0139400</name>
</gene>
<dbReference type="AlphaFoldDB" id="A0AAV6WGY6"/>
<evidence type="ECO:0000313" key="3">
    <source>
        <dbReference type="Proteomes" id="UP000826271"/>
    </source>
</evidence>
<reference evidence="2" key="1">
    <citation type="submission" date="2019-10" db="EMBL/GenBank/DDBJ databases">
        <authorList>
            <person name="Zhang R."/>
            <person name="Pan Y."/>
            <person name="Wang J."/>
            <person name="Ma R."/>
            <person name="Yu S."/>
        </authorList>
    </citation>
    <scope>NUCLEOTIDE SEQUENCE</scope>
    <source>
        <strain evidence="2">LA-IB0</strain>
        <tissue evidence="2">Leaf</tissue>
    </source>
</reference>
<evidence type="ECO:0000259" key="1">
    <source>
        <dbReference type="Pfam" id="PF03732"/>
    </source>
</evidence>
<dbReference type="EMBL" id="WHWC01000015">
    <property type="protein sequence ID" value="KAG8369324.1"/>
    <property type="molecule type" value="Genomic_DNA"/>
</dbReference>
<dbReference type="Pfam" id="PF03732">
    <property type="entry name" value="Retrotrans_gag"/>
    <property type="match status" value="1"/>
</dbReference>
<feature type="domain" description="Retrotransposon gag" evidence="1">
    <location>
        <begin position="40"/>
        <end position="135"/>
    </location>
</feature>
<dbReference type="Gene3D" id="4.10.60.10">
    <property type="entry name" value="Zinc finger, CCHC-type"/>
    <property type="match status" value="1"/>
</dbReference>
<name>A0AAV6WGY6_9LAMI</name>
<dbReference type="Proteomes" id="UP000826271">
    <property type="component" value="Unassembled WGS sequence"/>
</dbReference>
<comment type="caution">
    <text evidence="2">The sequence shown here is derived from an EMBL/GenBank/DDBJ whole genome shotgun (WGS) entry which is preliminary data.</text>
</comment>
<protein>
    <recommendedName>
        <fullName evidence="1">Retrotransposon gag domain-containing protein</fullName>
    </recommendedName>
</protein>
<accession>A0AAV6WGY6</accession>
<evidence type="ECO:0000313" key="2">
    <source>
        <dbReference type="EMBL" id="KAG8369324.1"/>
    </source>
</evidence>
<sequence>MNPPPFKGTSDSQGIQDWISRLEKIFDAVECPEIEKVTCAAFIMEGEADRWWKLERERFIVNHELITWEKFVDCLYDRYFPQSIRDHKAVEFLELVQGSNTVGEYEAKFTELSRFAPQVISTENLKARKFVRGLRYKLRKQVTILRKQVTILRLPTFTEVLDRAFIAEKEVEEGRKFREQRKRSASEVTKCPRCDKFHPGKPCYWETKACFNWGEVGHIARACPSEPKNPATATMKEKENQKIQRIQGRAYGMTQGDAHASTSVITEYFAVFMEELDLLYLNVSLEPNNLFDTLKMFKTVCTDKFIVRKVAVSFNFGDILVFLASSISQFWLMPYRIATRAFHAHTPLHCRPPKKSARPTPDFPEEVLYLPPGAIPKPLGDVKLLPVVYNFALPGPAKDWMLKHFVENQHSSRVFVWGYVDPNSDDICLVFDSLEDKDEDEETDPAIDAAIG</sequence>
<organism evidence="2 3">
    <name type="scientific">Buddleja alternifolia</name>
    <dbReference type="NCBI Taxonomy" id="168488"/>
    <lineage>
        <taxon>Eukaryota</taxon>
        <taxon>Viridiplantae</taxon>
        <taxon>Streptophyta</taxon>
        <taxon>Embryophyta</taxon>
        <taxon>Tracheophyta</taxon>
        <taxon>Spermatophyta</taxon>
        <taxon>Magnoliopsida</taxon>
        <taxon>eudicotyledons</taxon>
        <taxon>Gunneridae</taxon>
        <taxon>Pentapetalae</taxon>
        <taxon>asterids</taxon>
        <taxon>lamiids</taxon>
        <taxon>Lamiales</taxon>
        <taxon>Scrophulariaceae</taxon>
        <taxon>Buddlejeae</taxon>
        <taxon>Buddleja</taxon>
    </lineage>
</organism>
<dbReference type="InterPro" id="IPR005162">
    <property type="entry name" value="Retrotrans_gag_dom"/>
</dbReference>